<name>A0A6C0J203_9ZZZZ</name>
<dbReference type="EMBL" id="MN740312">
    <property type="protein sequence ID" value="QHT99688.1"/>
    <property type="molecule type" value="Genomic_DNA"/>
</dbReference>
<dbReference type="AlphaFoldDB" id="A0A6C0J203"/>
<reference evidence="1" key="1">
    <citation type="journal article" date="2020" name="Nature">
        <title>Giant virus diversity and host interactions through global metagenomics.</title>
        <authorList>
            <person name="Schulz F."/>
            <person name="Roux S."/>
            <person name="Paez-Espino D."/>
            <person name="Jungbluth S."/>
            <person name="Walsh D.A."/>
            <person name="Denef V.J."/>
            <person name="McMahon K.D."/>
            <person name="Konstantinidis K.T."/>
            <person name="Eloe-Fadrosh E.A."/>
            <person name="Kyrpides N.C."/>
            <person name="Woyke T."/>
        </authorList>
    </citation>
    <scope>NUCLEOTIDE SEQUENCE</scope>
    <source>
        <strain evidence="1">GVMAG-M-3300025727-45</strain>
    </source>
</reference>
<organism evidence="1">
    <name type="scientific">viral metagenome</name>
    <dbReference type="NCBI Taxonomy" id="1070528"/>
    <lineage>
        <taxon>unclassified sequences</taxon>
        <taxon>metagenomes</taxon>
        <taxon>organismal metagenomes</taxon>
    </lineage>
</organism>
<accession>A0A6C0J203</accession>
<evidence type="ECO:0008006" key="2">
    <source>
        <dbReference type="Google" id="ProtNLM"/>
    </source>
</evidence>
<evidence type="ECO:0000313" key="1">
    <source>
        <dbReference type="EMBL" id="QHT99688.1"/>
    </source>
</evidence>
<proteinExistence type="predicted"/>
<protein>
    <recommendedName>
        <fullName evidence="2">Nucleotide-diphospho-sugar transferase domain-containing protein</fullName>
    </recommendedName>
</protein>
<sequence>MKITKVLVSCDSHGDYASMFPLVHKMWKSICDYDCIAIYVGTSLPAVLENFKNKFPDSVILYKPLPNIHTTFQAQCIRLLYPALMENETVLISDMDIVPLKKQHFVELLDSYNKENFVTYTDRYVKQKMFAMCYNAAHCSVWQTIFNVKKIDDISTNLIQWYKDEYTGSKNCIGWFTDQEKLYSNAIKYDKIIILNDIHTNYKRLDKKQKKFILENKQVICQSIHNYSDFHFIRPYSKFHKIINNIALCAVNNSNKEPFQDNV</sequence>